<keyword evidence="3" id="KW-1185">Reference proteome</keyword>
<dbReference type="InterPro" id="IPR012338">
    <property type="entry name" value="Beta-lactam/transpept-like"/>
</dbReference>
<feature type="domain" description="Penicillin-binding C-terminal" evidence="1">
    <location>
        <begin position="129"/>
        <end position="211"/>
    </location>
</feature>
<sequence length="220" mass="24573">AAPLFFRIADALPLALPNVQIKPDKPPPGLIRIDVCAASGELPNRWCPQTRKTWYIPGVSPIRVSNLHRPVLIDTRTGKAACPPFDPQYTREEVFEFWPSDVQRLYRAAGLARRTPPSVMKNCQPNRISDQSEAPQIRSPLTQVSYQLRLSQPQESIALNANAASDATTLYWFADQTLIGQGPPQSTLNWRPGKSGEYRLRVSDDQGRSASRGLRVEFVP</sequence>
<name>A0ABT0ERE1_9PSED</name>
<reference evidence="2 3" key="1">
    <citation type="submission" date="2022-02" db="EMBL/GenBank/DDBJ databases">
        <title>Comparative genomics of the first Antarctic Pseudomonas spp. capable of biotransforming 2,4,6-Trinitrotoluene.</title>
        <authorList>
            <person name="Cabrera M.A."/>
            <person name="Marquez S.L."/>
            <person name="Perez-Donoso J.M."/>
        </authorList>
    </citation>
    <scope>NUCLEOTIDE SEQUENCE [LARGE SCALE GENOMIC DNA]</scope>
    <source>
        <strain evidence="2 3">TNT11</strain>
    </source>
</reference>
<evidence type="ECO:0000313" key="2">
    <source>
        <dbReference type="EMBL" id="MCK1788051.1"/>
    </source>
</evidence>
<protein>
    <submittedName>
        <fullName evidence="2">Penicillin-binding protein 1C</fullName>
    </submittedName>
</protein>
<evidence type="ECO:0000259" key="1">
    <source>
        <dbReference type="Pfam" id="PF06832"/>
    </source>
</evidence>
<feature type="non-terminal residue" evidence="2">
    <location>
        <position position="1"/>
    </location>
</feature>
<dbReference type="InterPro" id="IPR009647">
    <property type="entry name" value="PBP_C"/>
</dbReference>
<dbReference type="Proteomes" id="UP001317085">
    <property type="component" value="Unassembled WGS sequence"/>
</dbReference>
<proteinExistence type="predicted"/>
<dbReference type="Pfam" id="PF06832">
    <property type="entry name" value="BiPBP_C"/>
    <property type="match status" value="1"/>
</dbReference>
<gene>
    <name evidence="2" type="ORF">L9Z73_28145</name>
</gene>
<accession>A0ABT0ERE1</accession>
<comment type="caution">
    <text evidence="2">The sequence shown here is derived from an EMBL/GenBank/DDBJ whole genome shotgun (WGS) entry which is preliminary data.</text>
</comment>
<evidence type="ECO:0000313" key="3">
    <source>
        <dbReference type="Proteomes" id="UP001317085"/>
    </source>
</evidence>
<dbReference type="EMBL" id="JAKNRV010000491">
    <property type="protein sequence ID" value="MCK1788051.1"/>
    <property type="molecule type" value="Genomic_DNA"/>
</dbReference>
<dbReference type="SUPFAM" id="SSF56601">
    <property type="entry name" value="beta-lactamase/transpeptidase-like"/>
    <property type="match status" value="1"/>
</dbReference>
<organism evidence="2 3">
    <name type="scientific">Pseudomonas emilianonis</name>
    <dbReference type="NCBI Taxonomy" id="2915812"/>
    <lineage>
        <taxon>Bacteria</taxon>
        <taxon>Pseudomonadati</taxon>
        <taxon>Pseudomonadota</taxon>
        <taxon>Gammaproteobacteria</taxon>
        <taxon>Pseudomonadales</taxon>
        <taxon>Pseudomonadaceae</taxon>
        <taxon>Pseudomonas</taxon>
    </lineage>
</organism>